<feature type="compositionally biased region" description="Acidic residues" evidence="1">
    <location>
        <begin position="15"/>
        <end position="25"/>
    </location>
</feature>
<feature type="compositionally biased region" description="Polar residues" evidence="1">
    <location>
        <begin position="60"/>
        <end position="74"/>
    </location>
</feature>
<comment type="caution">
    <text evidence="2">The sequence shown here is derived from an EMBL/GenBank/DDBJ whole genome shotgun (WGS) entry which is preliminary data.</text>
</comment>
<organism evidence="2 3">
    <name type="scientific">Rhizopus delemar</name>
    <dbReference type="NCBI Taxonomy" id="936053"/>
    <lineage>
        <taxon>Eukaryota</taxon>
        <taxon>Fungi</taxon>
        <taxon>Fungi incertae sedis</taxon>
        <taxon>Mucoromycota</taxon>
        <taxon>Mucoromycotina</taxon>
        <taxon>Mucoromycetes</taxon>
        <taxon>Mucorales</taxon>
        <taxon>Mucorineae</taxon>
        <taxon>Rhizopodaceae</taxon>
        <taxon>Rhizopus</taxon>
    </lineage>
</organism>
<dbReference type="AlphaFoldDB" id="A0A9P6YRG8"/>
<gene>
    <name evidence="2" type="ORF">G6F50_012470</name>
</gene>
<dbReference type="EMBL" id="JAANIU010003923">
    <property type="protein sequence ID" value="KAG1558794.1"/>
    <property type="molecule type" value="Genomic_DNA"/>
</dbReference>
<keyword evidence="3" id="KW-1185">Reference proteome</keyword>
<evidence type="ECO:0000313" key="2">
    <source>
        <dbReference type="EMBL" id="KAG1558794.1"/>
    </source>
</evidence>
<name>A0A9P6YRG8_9FUNG</name>
<protein>
    <submittedName>
        <fullName evidence="2">Uncharacterized protein</fullName>
    </submittedName>
</protein>
<accession>A0A9P6YRG8</accession>
<evidence type="ECO:0000313" key="3">
    <source>
        <dbReference type="Proteomes" id="UP000740926"/>
    </source>
</evidence>
<proteinExistence type="predicted"/>
<sequence length="74" mass="8278">MDDSDYVPPEKSEESSDDSQDEEENDKMIIDSQEVEDLQNEENNQVDFTPYPREEAAAVHSSSGDSGNISEPLL</sequence>
<feature type="region of interest" description="Disordered" evidence="1">
    <location>
        <begin position="1"/>
        <end position="74"/>
    </location>
</feature>
<reference evidence="2 3" key="1">
    <citation type="journal article" date="2020" name="Microb. Genom.">
        <title>Genetic diversity of clinical and environmental Mucorales isolates obtained from an investigation of mucormycosis cases among solid organ transplant recipients.</title>
        <authorList>
            <person name="Nguyen M.H."/>
            <person name="Kaul D."/>
            <person name="Muto C."/>
            <person name="Cheng S.J."/>
            <person name="Richter R.A."/>
            <person name="Bruno V.M."/>
            <person name="Liu G."/>
            <person name="Beyhan S."/>
            <person name="Sundermann A.J."/>
            <person name="Mounaud S."/>
            <person name="Pasculle A.W."/>
            <person name="Nierman W.C."/>
            <person name="Driscoll E."/>
            <person name="Cumbie R."/>
            <person name="Clancy C.J."/>
            <person name="Dupont C.L."/>
        </authorList>
    </citation>
    <scope>NUCLEOTIDE SEQUENCE [LARGE SCALE GENOMIC DNA]</scope>
    <source>
        <strain evidence="2 3">GL24</strain>
    </source>
</reference>
<evidence type="ECO:0000256" key="1">
    <source>
        <dbReference type="SAM" id="MobiDB-lite"/>
    </source>
</evidence>
<dbReference type="Proteomes" id="UP000740926">
    <property type="component" value="Unassembled WGS sequence"/>
</dbReference>